<keyword evidence="2" id="KW-1185">Reference proteome</keyword>
<dbReference type="InterPro" id="IPR036390">
    <property type="entry name" value="WH_DNA-bd_sf"/>
</dbReference>
<protein>
    <submittedName>
        <fullName evidence="1">MarR family transcriptional regulator</fullName>
    </submittedName>
</protein>
<dbReference type="EMBL" id="RZIJ01000014">
    <property type="protein sequence ID" value="RUQ68468.1"/>
    <property type="molecule type" value="Genomic_DNA"/>
</dbReference>
<dbReference type="SUPFAM" id="SSF46785">
    <property type="entry name" value="Winged helix' DNA-binding domain"/>
    <property type="match status" value="1"/>
</dbReference>
<dbReference type="Gene3D" id="1.10.10.10">
    <property type="entry name" value="Winged helix-like DNA-binding domain superfamily/Winged helix DNA-binding domain"/>
    <property type="match status" value="1"/>
</dbReference>
<accession>A0A433J699</accession>
<evidence type="ECO:0000313" key="2">
    <source>
        <dbReference type="Proteomes" id="UP000280346"/>
    </source>
</evidence>
<proteinExistence type="predicted"/>
<name>A0A433J699_9PROT</name>
<dbReference type="RefSeq" id="WP_127000259.1">
    <property type="nucleotide sequence ID" value="NZ_CP173194.1"/>
</dbReference>
<sequence length="221" mass="23670">MSNADLENTSSSSRGSADRILMALKTQGPLSSAALGKQLGITGEAARQQLLRLGEQDLVAATSEAKGVGRPRQLWRLTPAAQARFPDTHASLAAQVLEIVRTHMGQAAIETIIGVREAETRATYGRKLADKTELSARGAALAALRSDEGYMADWRKEPDGSFLLVENHCPIRVAATACAGFCRAELDVFRAVFGPSVSIARTEHIIDGGRRCAYAIRQNPA</sequence>
<dbReference type="OrthoDB" id="155998at2"/>
<gene>
    <name evidence="1" type="ORF">EJ913_17720</name>
</gene>
<dbReference type="Proteomes" id="UP000280346">
    <property type="component" value="Unassembled WGS sequence"/>
</dbReference>
<dbReference type="InterPro" id="IPR036388">
    <property type="entry name" value="WH-like_DNA-bd_sf"/>
</dbReference>
<organism evidence="1 2">
    <name type="scientific">Azospirillum doebereinerae</name>
    <dbReference type="NCBI Taxonomy" id="92933"/>
    <lineage>
        <taxon>Bacteria</taxon>
        <taxon>Pseudomonadati</taxon>
        <taxon>Pseudomonadota</taxon>
        <taxon>Alphaproteobacteria</taxon>
        <taxon>Rhodospirillales</taxon>
        <taxon>Azospirillaceae</taxon>
        <taxon>Azospirillum</taxon>
    </lineage>
</organism>
<comment type="caution">
    <text evidence="1">The sequence shown here is derived from an EMBL/GenBank/DDBJ whole genome shotgun (WGS) entry which is preliminary data.</text>
</comment>
<reference evidence="1 2" key="1">
    <citation type="submission" date="2018-12" db="EMBL/GenBank/DDBJ databases">
        <authorList>
            <person name="Yang Y."/>
        </authorList>
    </citation>
    <scope>NUCLEOTIDE SEQUENCE [LARGE SCALE GENOMIC DNA]</scope>
    <source>
        <strain evidence="1 2">GSF71</strain>
    </source>
</reference>
<evidence type="ECO:0000313" key="1">
    <source>
        <dbReference type="EMBL" id="RUQ68468.1"/>
    </source>
</evidence>
<dbReference type="AlphaFoldDB" id="A0A433J699"/>